<reference evidence="1" key="1">
    <citation type="submission" date="2019-11" db="EMBL/GenBank/DDBJ databases">
        <title>Nori genome reveals adaptations in red seaweeds to the harsh intertidal environment.</title>
        <authorList>
            <person name="Wang D."/>
            <person name="Mao Y."/>
        </authorList>
    </citation>
    <scope>NUCLEOTIDE SEQUENCE</scope>
    <source>
        <tissue evidence="1">Gametophyte</tissue>
    </source>
</reference>
<name>A0ACC3CIN1_PYRYE</name>
<dbReference type="EMBL" id="CM020620">
    <property type="protein sequence ID" value="KAK1869963.1"/>
    <property type="molecule type" value="Genomic_DNA"/>
</dbReference>
<proteinExistence type="predicted"/>
<comment type="caution">
    <text evidence="1">The sequence shown here is derived from an EMBL/GenBank/DDBJ whole genome shotgun (WGS) entry which is preliminary data.</text>
</comment>
<gene>
    <name evidence="1" type="ORF">I4F81_012428</name>
</gene>
<keyword evidence="2" id="KW-1185">Reference proteome</keyword>
<sequence length="1897" mass="189905">MDSGNSLQELACVRIAIVPAGSISDARFLELAQHVASLREVSVNALPRRNIPRHTPASSGGGGFSTIAVSTPSSRPPLGRDSFVATTSAAAAAVATAIGGVAGGGGALPALARSNSLGKASGRRSSTSPPWPGRRGQSVARNDGGDAQSVSHSGALATAQEMVAGIRRSASRSTSRSLSFQGGGAGGAAGSGGGAGVGGAAGGRAADRLSTGSPSGRSSSHSSGLSAVPFSAGLFGGSNSNGGAGGGGGGGGGAGDGVSNLAALNLSSAIGGGSLEPSGADGDACVSLRYDIVPRDASGNLVLLPSSEWDLFHSSRKVWGVIGVVDCTPASLAAHPDAREAALAAAKADFAHSLSLFRDAAEWRVIVFSAPDVVDDTASFGAVTYLSPLPSPPSASRPPDAGVANGVARESSEAPPGDVIKRGNRLRALSPSAAAVSQRSSLRGSSSGGVGLAGGLGGVPPSLSEGAAGAGAGEAGAGDDFRAIPVGYVPETPRAQETAREVRAQVIHFAGLVLSALEAWIRLVNHPTGVVVSPLDMRQTLDKQSKLAKRRLGRLDKWLGDYFLLIGSPSDALIKYNSAVERSRANSDRLWLAGATEGAAAALALSVARRGPPKAALVDRIIEQYSEVYKLYQKKRVTELEVSAALRLANYLADLSTRRREAIAAAAHAAAVGESLRPARRAALWAALATLHARLGCSRRAALFLYRLGRQNARDGKTAAAHALVAAAANQFCSTTAVSTATSLSFPLAVTDSPPPSSSDAAVSSSSTPSPHLVGTLIVPSAAAPSTTSTSNDAKPFGTSGPPIERAVRVRSLWPALHRQVLLEASHWAREAGDAAGTARTAVQALALSPVAAYSATDTDATILGGLQSMPVPADMVEAHALVDATRIAAQRLPSLSLRVVEVADLPAERTGGKGGGDGGGGGDSGSGGGKKRDGPFIFSAIEQRQRDLAAAQASREVTWVAGERASVGVQLVAALAAPLRVEALAVIAAEDGREADVWPTEDDGSPVPAVELRHDQVSAMMSASAAFLKPNPEELVVPALSGLSATAGGRGGAPGVGAGSMRDTGVGPLMSRRILSDSGQDLGAFGGNGGGGSVSGSGGIGGVGGGGSGGSGVIGRERTSAAAAASCFAAGSAFCALGVVPQQPASLRILGVALRLFHGMLLVLRAPDMSSPSPPPPVRVIPPLSSMAICATPAVGVGTPAGPPPVAPSPPPPLSLFVGERRTLVVRVENVGTLSVESATLRLTSSDPDVVRLSSVLGASSLDGPILPGAVRALSFDVVADLGPHRADVMVGSDGDRLPGNRVGSPSIHPYPTGSSGGGGSFGAGELASSAPVRIGSEDSTGGRDGPMRATQRTATVTMAVEHSADATDASQRLLRESTAALTVVVRPALVVEAASAVALCHPTCAVTPGNATVTASRVAAGGPPPLALCLQVYNLASVVLHVRLLRRGADGMGELGAPANGRDSGGDVRRSAAPSLLRTSLVEHGGSVRLLAPLDPPTWTDYSSLVGARGGPAAPEVRAAAFLHDTYALAWDAPSLGRSGTARLRVADSSGIGREATRLDSSLVAALHRPGVSLAFVVDDERRHLLPLGGMSDGCGLPLDYSDDEVVGVEGGGSGEGSNGLSPPSVVHRLATSAGTRRGILGSFEAADDDACAPAGVVLSTRRYHTVRFSVAVTGTVALPAGAELDVRLGQADLRGGFRPVDADGAVAFVTGALHGVPVGGLWPGATWDHAVRLRFESEGVYVLDATLRLGGNSGVDGWWRGGDNVGGDDAAVTGASPSRAAGGPGSLLPPSTWAAGVGRRRGTASAASDEGGIGRVRSAESGSDGGGGRQGGVRLGAPSMAGSGGGLAVHRRLAIRAAAPPGYGAWAGAQPTALPALLRPEPPPEQPPYDSMVP</sequence>
<organism evidence="1 2">
    <name type="scientific">Pyropia yezoensis</name>
    <name type="common">Susabi-nori</name>
    <name type="synonym">Porphyra yezoensis</name>
    <dbReference type="NCBI Taxonomy" id="2788"/>
    <lineage>
        <taxon>Eukaryota</taxon>
        <taxon>Rhodophyta</taxon>
        <taxon>Bangiophyceae</taxon>
        <taxon>Bangiales</taxon>
        <taxon>Bangiaceae</taxon>
        <taxon>Pyropia</taxon>
    </lineage>
</organism>
<evidence type="ECO:0000313" key="1">
    <source>
        <dbReference type="EMBL" id="KAK1869963.1"/>
    </source>
</evidence>
<protein>
    <submittedName>
        <fullName evidence="1">Uncharacterized protein</fullName>
    </submittedName>
</protein>
<accession>A0ACC3CIN1</accession>
<dbReference type="Proteomes" id="UP000798662">
    <property type="component" value="Chromosome 3"/>
</dbReference>
<evidence type="ECO:0000313" key="2">
    <source>
        <dbReference type="Proteomes" id="UP000798662"/>
    </source>
</evidence>